<gene>
    <name evidence="3" type="ORF">BO86DRAFT_390877</name>
</gene>
<evidence type="ECO:0000256" key="1">
    <source>
        <dbReference type="SAM" id="MobiDB-lite"/>
    </source>
</evidence>
<feature type="region of interest" description="Disordered" evidence="1">
    <location>
        <begin position="153"/>
        <end position="194"/>
    </location>
</feature>
<sequence>MRFNLATASVLSLLAVATARVIRRDIPTIIQDLTQVNTDIGSLSAAVYSYSGGLPAALEIQTQEAAVERSLDQASADVNGTAVFTASESSRVTEALTQLEPVMRSSIAALVLKVSHICSCMHFSRSFTFHLSYIPIVADHDADQCIAESLHHRRRGKHHPDQPPCASGQDRWSVRGPAGQGGRSRQGDHPSGNR</sequence>
<proteinExistence type="predicted"/>
<protein>
    <submittedName>
        <fullName evidence="3">Uncharacterized protein</fullName>
    </submittedName>
</protein>
<feature type="signal peptide" evidence="2">
    <location>
        <begin position="1"/>
        <end position="19"/>
    </location>
</feature>
<dbReference type="GeneID" id="37176178"/>
<dbReference type="PANTHER" id="PTHR38123">
    <property type="entry name" value="CELL WALL SERINE-THREONINE-RICH GALACTOMANNOPROTEIN MP1 (AFU_ORTHOLOGUE AFUA_4G03240)"/>
    <property type="match status" value="1"/>
</dbReference>
<organism evidence="3 4">
    <name type="scientific">Aspergillus japonicus CBS 114.51</name>
    <dbReference type="NCBI Taxonomy" id="1448312"/>
    <lineage>
        <taxon>Eukaryota</taxon>
        <taxon>Fungi</taxon>
        <taxon>Dikarya</taxon>
        <taxon>Ascomycota</taxon>
        <taxon>Pezizomycotina</taxon>
        <taxon>Eurotiomycetes</taxon>
        <taxon>Eurotiomycetidae</taxon>
        <taxon>Eurotiales</taxon>
        <taxon>Aspergillaceae</taxon>
        <taxon>Aspergillus</taxon>
        <taxon>Aspergillus subgen. Circumdati</taxon>
    </lineage>
</organism>
<dbReference type="RefSeq" id="XP_025525550.1">
    <property type="nucleotide sequence ID" value="XM_025672486.1"/>
</dbReference>
<dbReference type="OrthoDB" id="3485059at2759"/>
<keyword evidence="2" id="KW-0732">Signal</keyword>
<dbReference type="AlphaFoldDB" id="A0A8T8WUY9"/>
<accession>A0A8T8WUY9</accession>
<feature type="chain" id="PRO_5035884598" evidence="2">
    <location>
        <begin position="20"/>
        <end position="194"/>
    </location>
</feature>
<evidence type="ECO:0000313" key="4">
    <source>
        <dbReference type="Proteomes" id="UP000249497"/>
    </source>
</evidence>
<name>A0A8T8WUY9_ASPJA</name>
<dbReference type="Proteomes" id="UP000249497">
    <property type="component" value="Unassembled WGS sequence"/>
</dbReference>
<dbReference type="Pfam" id="PF12296">
    <property type="entry name" value="HsbA"/>
    <property type="match status" value="1"/>
</dbReference>
<evidence type="ECO:0000313" key="3">
    <source>
        <dbReference type="EMBL" id="RAH79656.1"/>
    </source>
</evidence>
<dbReference type="EMBL" id="KZ824812">
    <property type="protein sequence ID" value="RAH79656.1"/>
    <property type="molecule type" value="Genomic_DNA"/>
</dbReference>
<evidence type="ECO:0000256" key="2">
    <source>
        <dbReference type="SAM" id="SignalP"/>
    </source>
</evidence>
<reference evidence="3 4" key="1">
    <citation type="submission" date="2018-02" db="EMBL/GenBank/DDBJ databases">
        <title>The genomes of Aspergillus section Nigri reveals drivers in fungal speciation.</title>
        <authorList>
            <consortium name="DOE Joint Genome Institute"/>
            <person name="Vesth T.C."/>
            <person name="Nybo J."/>
            <person name="Theobald S."/>
            <person name="Brandl J."/>
            <person name="Frisvad J.C."/>
            <person name="Nielsen K.F."/>
            <person name="Lyhne E.K."/>
            <person name="Kogle M.E."/>
            <person name="Kuo A."/>
            <person name="Riley R."/>
            <person name="Clum A."/>
            <person name="Nolan M."/>
            <person name="Lipzen A."/>
            <person name="Salamov A."/>
            <person name="Henrissat B."/>
            <person name="Wiebenga A."/>
            <person name="De vries R.P."/>
            <person name="Grigoriev I.V."/>
            <person name="Mortensen U.H."/>
            <person name="Andersen M.R."/>
            <person name="Baker S.E."/>
        </authorList>
    </citation>
    <scope>NUCLEOTIDE SEQUENCE [LARGE SCALE GENOMIC DNA]</scope>
    <source>
        <strain evidence="3 4">CBS 114.51</strain>
    </source>
</reference>
<dbReference type="PANTHER" id="PTHR38123:SF1">
    <property type="entry name" value="HYDROPHOBIC SURFACE BINDING PROTEIN"/>
    <property type="match status" value="1"/>
</dbReference>
<keyword evidence="4" id="KW-1185">Reference proteome</keyword>
<dbReference type="InterPro" id="IPR021054">
    <property type="entry name" value="Cell_wall_mannoprotein_1"/>
</dbReference>
<dbReference type="GO" id="GO:0005576">
    <property type="term" value="C:extracellular region"/>
    <property type="evidence" value="ECO:0007669"/>
    <property type="project" value="TreeGrafter"/>
</dbReference>